<protein>
    <submittedName>
        <fullName evidence="1">ParA family protein</fullName>
    </submittedName>
</protein>
<evidence type="ECO:0000313" key="1">
    <source>
        <dbReference type="EMBL" id="MFD1152648.1"/>
    </source>
</evidence>
<dbReference type="SUPFAM" id="SSF52540">
    <property type="entry name" value="P-loop containing nucleoside triphosphate hydrolases"/>
    <property type="match status" value="1"/>
</dbReference>
<accession>A0ABW3R6H0</accession>
<name>A0ABW3R6H0_9PSEU</name>
<dbReference type="InterPro" id="IPR027417">
    <property type="entry name" value="P-loop_NTPase"/>
</dbReference>
<comment type="caution">
    <text evidence="1">The sequence shown here is derived from an EMBL/GenBank/DDBJ whole genome shotgun (WGS) entry which is preliminary data.</text>
</comment>
<dbReference type="Pfam" id="PF06564">
    <property type="entry name" value="CBP_BcsQ"/>
    <property type="match status" value="1"/>
</dbReference>
<gene>
    <name evidence="1" type="ORF">ACFQ3T_36390</name>
</gene>
<feature type="non-terminal residue" evidence="1">
    <location>
        <position position="94"/>
    </location>
</feature>
<sequence>MTTPRTTPAHTGVTAFLSATGGTGRTSAVANLAWVLASAGQRVLVVDWGSEVPRVREYLEPFLVARLGVPDALGRRLVAAYRRRQAGDDDPSPA</sequence>
<dbReference type="InterPro" id="IPR017746">
    <property type="entry name" value="Cellulose_synthase_operon_BcsQ"/>
</dbReference>
<dbReference type="Gene3D" id="3.40.50.300">
    <property type="entry name" value="P-loop containing nucleotide triphosphate hydrolases"/>
    <property type="match status" value="1"/>
</dbReference>
<dbReference type="Proteomes" id="UP001597168">
    <property type="component" value="Unassembled WGS sequence"/>
</dbReference>
<dbReference type="RefSeq" id="WP_380730687.1">
    <property type="nucleotide sequence ID" value="NZ_JBHTLK010000461.1"/>
</dbReference>
<keyword evidence="2" id="KW-1185">Reference proteome</keyword>
<reference evidence="2" key="1">
    <citation type="journal article" date="2019" name="Int. J. Syst. Evol. Microbiol.">
        <title>The Global Catalogue of Microorganisms (GCM) 10K type strain sequencing project: providing services to taxonomists for standard genome sequencing and annotation.</title>
        <authorList>
            <consortium name="The Broad Institute Genomics Platform"/>
            <consortium name="The Broad Institute Genome Sequencing Center for Infectious Disease"/>
            <person name="Wu L."/>
            <person name="Ma J."/>
        </authorList>
    </citation>
    <scope>NUCLEOTIDE SEQUENCE [LARGE SCALE GENOMIC DNA]</scope>
    <source>
        <strain evidence="2">CCUG 60214</strain>
    </source>
</reference>
<dbReference type="EMBL" id="JBHTLK010000461">
    <property type="protein sequence ID" value="MFD1152648.1"/>
    <property type="molecule type" value="Genomic_DNA"/>
</dbReference>
<organism evidence="1 2">
    <name type="scientific">Saccharothrix hoggarensis</name>
    <dbReference type="NCBI Taxonomy" id="913853"/>
    <lineage>
        <taxon>Bacteria</taxon>
        <taxon>Bacillati</taxon>
        <taxon>Actinomycetota</taxon>
        <taxon>Actinomycetes</taxon>
        <taxon>Pseudonocardiales</taxon>
        <taxon>Pseudonocardiaceae</taxon>
        <taxon>Saccharothrix</taxon>
    </lineage>
</organism>
<proteinExistence type="predicted"/>
<evidence type="ECO:0000313" key="2">
    <source>
        <dbReference type="Proteomes" id="UP001597168"/>
    </source>
</evidence>